<dbReference type="EMBL" id="JBBKAM010000002">
    <property type="protein sequence ID" value="MEJ8644225.1"/>
    <property type="molecule type" value="Genomic_DNA"/>
</dbReference>
<proteinExistence type="predicted"/>
<name>A0ABU8U979_9ACTN</name>
<dbReference type="Proteomes" id="UP001382904">
    <property type="component" value="Unassembled WGS sequence"/>
</dbReference>
<reference evidence="1 2" key="1">
    <citation type="submission" date="2024-03" db="EMBL/GenBank/DDBJ databases">
        <title>Novel Streptomyces species of biotechnological and ecological value are a feature of Machair soil.</title>
        <authorList>
            <person name="Prole J.R."/>
            <person name="Goodfellow M."/>
            <person name="Allenby N."/>
            <person name="Ward A.C."/>
        </authorList>
    </citation>
    <scope>NUCLEOTIDE SEQUENCE [LARGE SCALE GENOMIC DNA]</scope>
    <source>
        <strain evidence="1 2">MS1.HAVA.3</strain>
    </source>
</reference>
<evidence type="ECO:0000313" key="2">
    <source>
        <dbReference type="Proteomes" id="UP001382904"/>
    </source>
</evidence>
<organism evidence="1 2">
    <name type="scientific">Streptomyces caledonius</name>
    <dbReference type="NCBI Taxonomy" id="3134107"/>
    <lineage>
        <taxon>Bacteria</taxon>
        <taxon>Bacillati</taxon>
        <taxon>Actinomycetota</taxon>
        <taxon>Actinomycetes</taxon>
        <taxon>Kitasatosporales</taxon>
        <taxon>Streptomycetaceae</taxon>
        <taxon>Streptomyces</taxon>
    </lineage>
</organism>
<keyword evidence="2" id="KW-1185">Reference proteome</keyword>
<accession>A0ABU8U979</accession>
<protein>
    <submittedName>
        <fullName evidence="1">Uncharacterized protein</fullName>
    </submittedName>
</protein>
<evidence type="ECO:0000313" key="1">
    <source>
        <dbReference type="EMBL" id="MEJ8644225.1"/>
    </source>
</evidence>
<gene>
    <name evidence="1" type="ORF">WKI68_28705</name>
</gene>
<comment type="caution">
    <text evidence="1">The sequence shown here is derived from an EMBL/GenBank/DDBJ whole genome shotgun (WGS) entry which is preliminary data.</text>
</comment>
<sequence length="100" mass="9670">MGGGQVLTLATPARAPGDHTIASVAAVLLTLLTASRPAGTEAAALTRLLLDKDPAAALAPGPWHVVRARGAGDPQALAAALGTVLLDAHGDGGGTGTAYA</sequence>